<comment type="caution">
    <text evidence="1">The sequence shown here is derived from an EMBL/GenBank/DDBJ whole genome shotgun (WGS) entry which is preliminary data.</text>
</comment>
<name>A0A1S1Q7K4_9ACTN</name>
<evidence type="ECO:0000313" key="1">
    <source>
        <dbReference type="EMBL" id="OHV29461.1"/>
    </source>
</evidence>
<reference evidence="2" key="1">
    <citation type="submission" date="2016-07" db="EMBL/GenBank/DDBJ databases">
        <title>Sequence Frankia sp. strain CcI1.17.</title>
        <authorList>
            <person name="Ghodhbane-Gtari F."/>
            <person name="Swanson E."/>
            <person name="Gueddou A."/>
            <person name="Morris K."/>
            <person name="Hezbri K."/>
            <person name="Ktari A."/>
            <person name="Nouioui I."/>
            <person name="Abebe-Akele F."/>
            <person name="Simpson S."/>
            <person name="Thomas K."/>
            <person name="Gtari M."/>
            <person name="Tisa L.S."/>
            <person name="Hurst S."/>
        </authorList>
    </citation>
    <scope>NUCLEOTIDE SEQUENCE [LARGE SCALE GENOMIC DNA]</scope>
    <source>
        <strain evidence="2">Cc1.17</strain>
    </source>
</reference>
<dbReference type="RefSeq" id="WP_071090513.1">
    <property type="nucleotide sequence ID" value="NZ_MBLM01000162.1"/>
</dbReference>
<dbReference type="Pfam" id="PF21848">
    <property type="entry name" value="DUF6907"/>
    <property type="match status" value="1"/>
</dbReference>
<gene>
    <name evidence="1" type="ORF">CC117_29135</name>
</gene>
<sequence>MPDPASRSCPSWCEQPAGHLHVEPAGPGDYHVSEFTVIDLPGIPGVRDQTAIQVAIEQYVTATTTYQPMISLGAGEEDPDSEAFTLAEADTLAATLTRAVAAARNAQPHQPSKDDDCA</sequence>
<dbReference type="AlphaFoldDB" id="A0A1S1Q7K4"/>
<evidence type="ECO:0000313" key="2">
    <source>
        <dbReference type="Proteomes" id="UP000179627"/>
    </source>
</evidence>
<dbReference type="Proteomes" id="UP000179627">
    <property type="component" value="Unassembled WGS sequence"/>
</dbReference>
<dbReference type="InterPro" id="IPR054202">
    <property type="entry name" value="DUF6907"/>
</dbReference>
<accession>A0A1S1Q7K4</accession>
<dbReference type="OrthoDB" id="3215986at2"/>
<keyword evidence="2" id="KW-1185">Reference proteome</keyword>
<proteinExistence type="predicted"/>
<protein>
    <submittedName>
        <fullName evidence="1">Uncharacterized protein</fullName>
    </submittedName>
</protein>
<organism evidence="1 2">
    <name type="scientific">Parafrankia colletiae</name>
    <dbReference type="NCBI Taxonomy" id="573497"/>
    <lineage>
        <taxon>Bacteria</taxon>
        <taxon>Bacillati</taxon>
        <taxon>Actinomycetota</taxon>
        <taxon>Actinomycetes</taxon>
        <taxon>Frankiales</taxon>
        <taxon>Frankiaceae</taxon>
        <taxon>Parafrankia</taxon>
    </lineage>
</organism>
<dbReference type="EMBL" id="MBLM01000162">
    <property type="protein sequence ID" value="OHV29461.1"/>
    <property type="molecule type" value="Genomic_DNA"/>
</dbReference>